<dbReference type="AlphaFoldDB" id="A0A0H2R8U7"/>
<dbReference type="Proteomes" id="UP000053477">
    <property type="component" value="Unassembled WGS sequence"/>
</dbReference>
<dbReference type="SUPFAM" id="SSF52047">
    <property type="entry name" value="RNI-like"/>
    <property type="match status" value="1"/>
</dbReference>
<dbReference type="STRING" id="27342.A0A0H2R8U7"/>
<dbReference type="InterPro" id="IPR032675">
    <property type="entry name" value="LRR_dom_sf"/>
</dbReference>
<dbReference type="EMBL" id="KQ086118">
    <property type="protein sequence ID" value="KLO07817.1"/>
    <property type="molecule type" value="Genomic_DNA"/>
</dbReference>
<dbReference type="Gene3D" id="3.80.10.10">
    <property type="entry name" value="Ribonuclease Inhibitor"/>
    <property type="match status" value="1"/>
</dbReference>
<organism evidence="1 2">
    <name type="scientific">Schizopora paradoxa</name>
    <dbReference type="NCBI Taxonomy" id="27342"/>
    <lineage>
        <taxon>Eukaryota</taxon>
        <taxon>Fungi</taxon>
        <taxon>Dikarya</taxon>
        <taxon>Basidiomycota</taxon>
        <taxon>Agaricomycotina</taxon>
        <taxon>Agaricomycetes</taxon>
        <taxon>Hymenochaetales</taxon>
        <taxon>Schizoporaceae</taxon>
        <taxon>Schizopora</taxon>
    </lineage>
</organism>
<keyword evidence="2" id="KW-1185">Reference proteome</keyword>
<accession>A0A0H2R8U7</accession>
<reference evidence="1 2" key="1">
    <citation type="submission" date="2015-04" db="EMBL/GenBank/DDBJ databases">
        <title>Complete genome sequence of Schizopora paradoxa KUC8140, a cosmopolitan wood degrader in East Asia.</title>
        <authorList>
            <consortium name="DOE Joint Genome Institute"/>
            <person name="Min B."/>
            <person name="Park H."/>
            <person name="Jang Y."/>
            <person name="Kim J.-J."/>
            <person name="Kim K.H."/>
            <person name="Pangilinan J."/>
            <person name="Lipzen A."/>
            <person name="Riley R."/>
            <person name="Grigoriev I.V."/>
            <person name="Spatafora J.W."/>
            <person name="Choi I.-G."/>
        </authorList>
    </citation>
    <scope>NUCLEOTIDE SEQUENCE [LARGE SCALE GENOMIC DNA]</scope>
    <source>
        <strain evidence="1 2">KUC8140</strain>
    </source>
</reference>
<gene>
    <name evidence="1" type="ORF">SCHPADRAFT_894335</name>
</gene>
<sequence>MIVPPSPGAMPSIFEIEEILCLFLSFCDDPSLAVLARTSKLFSESALDVLWSEMHSFTQLLKLFGEDLISFNETQGMVKPVVNHLIVPRDWNRFTLYAHRVRRWLQEDLVYVDEAVVDHLAFGRLPGYILPRLTHMEVMATSVSGLHLQTLLIAPTLESVAIWNNAPSMPATRQMNTFFRTLADRAPSMRKFILHWGEGQTIPPPFIDGIADVFSVENSKLSTIHLWSPLCIDARVFSLLAQLPNLTTLHLNLLGVVDTNTICQSVPKAGCFPNLQNVYLAGILEELHKTLRYFGDSKSTLSLGFSVREYPKAKSLHLLFSSVASNFPHLRILQFNVPKDEIDAVAANANYIKSPDLYYHDVSVLRPLLSLRGLAAVHLELGIPLHLADTDLVTIGSSWPAIEVLNLSSDPYCDRTRAVRPELTIQGLFQLASMCRSLQHLGLYVDYSTHLSEELVASCDFLSNTIVHLDVGRSWVVQPELVAALLSGVFPRLKIFQWHGMDDPESWTELSDGHSPGWRRVFDLLPVFRAVRANEVRVRSKIDPPEASIMVID</sequence>
<evidence type="ECO:0000313" key="2">
    <source>
        <dbReference type="Proteomes" id="UP000053477"/>
    </source>
</evidence>
<evidence type="ECO:0008006" key="3">
    <source>
        <dbReference type="Google" id="ProtNLM"/>
    </source>
</evidence>
<dbReference type="OrthoDB" id="3543113at2759"/>
<evidence type="ECO:0000313" key="1">
    <source>
        <dbReference type="EMBL" id="KLO07817.1"/>
    </source>
</evidence>
<dbReference type="InParanoid" id="A0A0H2R8U7"/>
<protein>
    <recommendedName>
        <fullName evidence="3">F-box domain-containing protein</fullName>
    </recommendedName>
</protein>
<proteinExistence type="predicted"/>
<name>A0A0H2R8U7_9AGAM</name>